<evidence type="ECO:0000256" key="3">
    <source>
        <dbReference type="SAM" id="MobiDB-lite"/>
    </source>
</evidence>
<dbReference type="CDD" id="cd09272">
    <property type="entry name" value="RNase_HI_RT_Ty1"/>
    <property type="match status" value="1"/>
</dbReference>
<dbReference type="SMART" id="SM00343">
    <property type="entry name" value="ZnF_C2HC"/>
    <property type="match status" value="1"/>
</dbReference>
<feature type="region of interest" description="Disordered" evidence="3">
    <location>
        <begin position="32"/>
        <end position="91"/>
    </location>
</feature>
<feature type="compositionally biased region" description="Basic residues" evidence="3">
    <location>
        <begin position="309"/>
        <end position="319"/>
    </location>
</feature>
<dbReference type="GO" id="GO:0004190">
    <property type="term" value="F:aspartic-type endopeptidase activity"/>
    <property type="evidence" value="ECO:0007669"/>
    <property type="project" value="UniProtKB-KW"/>
</dbReference>
<dbReference type="SUPFAM" id="SSF56672">
    <property type="entry name" value="DNA/RNA polymerases"/>
    <property type="match status" value="1"/>
</dbReference>
<feature type="compositionally biased region" description="Pro residues" evidence="3">
    <location>
        <begin position="39"/>
        <end position="52"/>
    </location>
</feature>
<dbReference type="Gene3D" id="3.30.420.10">
    <property type="entry name" value="Ribonuclease H-like superfamily/Ribonuclease H"/>
    <property type="match status" value="1"/>
</dbReference>
<dbReference type="PANTHER" id="PTHR11439:SF515">
    <property type="entry name" value="GAG-POL POLYPROTEIN"/>
    <property type="match status" value="1"/>
</dbReference>
<dbReference type="Pfam" id="PF22936">
    <property type="entry name" value="Pol_BBD"/>
    <property type="match status" value="1"/>
</dbReference>
<gene>
    <name evidence="6" type="primary">OSJNAa0079B05.14</name>
</gene>
<dbReference type="Gene3D" id="4.10.60.10">
    <property type="entry name" value="Zinc finger, CCHC-type"/>
    <property type="match status" value="1"/>
</dbReference>
<feature type="compositionally biased region" description="Polar residues" evidence="3">
    <location>
        <begin position="297"/>
        <end position="308"/>
    </location>
</feature>
<dbReference type="AlphaFoldDB" id="Q8S5D4"/>
<dbReference type="GO" id="GO:0008270">
    <property type="term" value="F:zinc ion binding"/>
    <property type="evidence" value="ECO:0007669"/>
    <property type="project" value="UniProtKB-KW"/>
</dbReference>
<dbReference type="InterPro" id="IPR043502">
    <property type="entry name" value="DNA/RNA_pol_sf"/>
</dbReference>
<dbReference type="InterPro" id="IPR036875">
    <property type="entry name" value="Znf_CCHC_sf"/>
</dbReference>
<dbReference type="PROSITE" id="PS50994">
    <property type="entry name" value="INTEGRASE"/>
    <property type="match status" value="1"/>
</dbReference>
<dbReference type="Pfam" id="PF07727">
    <property type="entry name" value="RVT_2"/>
    <property type="match status" value="2"/>
</dbReference>
<dbReference type="InterPro" id="IPR036397">
    <property type="entry name" value="RNaseH_sf"/>
</dbReference>
<dbReference type="Pfam" id="PF14223">
    <property type="entry name" value="Retrotran_gag_2"/>
    <property type="match status" value="1"/>
</dbReference>
<protein>
    <submittedName>
        <fullName evidence="6">Copia-type pol polyprotein</fullName>
    </submittedName>
</protein>
<keyword evidence="1" id="KW-0645">Protease</keyword>
<name>Q8S5D4_ORYSJ</name>
<evidence type="ECO:0000256" key="2">
    <source>
        <dbReference type="PROSITE-ProRule" id="PRU00047"/>
    </source>
</evidence>
<evidence type="ECO:0000313" key="6">
    <source>
        <dbReference type="EMBL" id="AAM08721.1"/>
    </source>
</evidence>
<evidence type="ECO:0000256" key="1">
    <source>
        <dbReference type="ARBA" id="ARBA00022750"/>
    </source>
</evidence>
<dbReference type="EMBL" id="AC116601">
    <property type="protein sequence ID" value="AAM08721.1"/>
    <property type="molecule type" value="Genomic_DNA"/>
</dbReference>
<sequence>MAEAVKHHVSYEKKLLSLISNLLSEPRWLAGAMSEHTPPRPSCSPPPTPPRSRSPLVRPSQTPPCHNPAESPPCRGRGRGERQPFAAQPRVVRESSAAVHYPVLTRTNYEECALFMTVNQQAQGLWHAVEPYEDEEIEYRDDRLVLAAILRVVPPEMLRSLSTKRTVKSAWEAIKTVCVGTRRVREANEQLLRREFADARFKDGENIDDFSMRIFGIANSIRTLGGDLPEIDVIAISIETLLDIRDLSIKEVTVRLRSVEKCKAKPKEVVDSGGRLMLTEEQWLARLKNREQGGESSGTTPGAAANNSGKKRGNRRRRGRGQEHPGDKCHNCSKMGHWAKDCRSKAKKAEAHIATKDDDEPTLLMARACLVQRRCPPAEPTSKITPVLAHLDGDPDPADLWYLDTGVTNHMTGARSVFSELNTAVTGSVVTIEGYGTILFACKNGEHRGLTGVYYIPRLTVNLISLGQLDENGCESLGDMVRGLPLIDHVDQVCDSYLAGKQRCAPFPAHAKHFAEHLLDLVHGYLCGPILPAMLGGNHYFLLLVDDVSRYIWLTLLASKDQAPAAIKRFQAAAELESGCKLKVLRTDRGEETASFKEAEQHKSWRHAMMEEMESITHNKTWVLVDPPPSHRPIRLKWVYKVKQDERGVIVKYKARLIAKGYIQQAGIDFEEVFAPVARMESVRLLLAVAAHAGWGVHHMDVKSAFLNGELAEEVQGDAKLIVGVYVDDLIITGANQANIGEFKKEMCNIFKMSDLRLLSYYLGLESAYADKLLYKSGMGDCNSCATPMEIHLKLSKASSSPPVSATSYRSIIGGLRYLVNTRPDIAHAVGYLSRFMEEPHEDHQAAVKHVLRYIGRTRHHGVHYARGKGGWLELHGFSDSDMAGDLDTRRSTSGVLLPRLQSCLLAISETEGGHTIILARLLSDLLDSEPGAPEIMVDNKSAIAITKNPVFHDRSKHIDTRYHFIRECVENGKIVINYIRIEEQLAAVLMKPLGRVPFQELCNGIGIVELKGDGDKN</sequence>
<reference evidence="7" key="1">
    <citation type="journal article" date="2005" name="Nature">
        <title>The map-based sequence of the rice genome.</title>
        <authorList>
            <consortium name="International rice genome sequencing project (IRGSP)"/>
            <person name="Matsumoto T."/>
            <person name="Wu J."/>
            <person name="Kanamori H."/>
            <person name="Katayose Y."/>
            <person name="Fujisawa M."/>
            <person name="Namiki N."/>
            <person name="Mizuno H."/>
            <person name="Yamamoto K."/>
            <person name="Antonio B.A."/>
            <person name="Baba T."/>
            <person name="Sakata K."/>
            <person name="Nagamura Y."/>
            <person name="Aoki H."/>
            <person name="Arikawa K."/>
            <person name="Arita K."/>
            <person name="Bito T."/>
            <person name="Chiden Y."/>
            <person name="Fujitsuka N."/>
            <person name="Fukunaka R."/>
            <person name="Hamada M."/>
            <person name="Harada C."/>
            <person name="Hayashi A."/>
            <person name="Hijishita S."/>
            <person name="Honda M."/>
            <person name="Hosokawa S."/>
            <person name="Ichikawa Y."/>
            <person name="Idonuma A."/>
            <person name="Iijima M."/>
            <person name="Ikeda M."/>
            <person name="Ikeno M."/>
            <person name="Ito K."/>
            <person name="Ito S."/>
            <person name="Ito T."/>
            <person name="Ito Y."/>
            <person name="Ito Y."/>
            <person name="Iwabuchi A."/>
            <person name="Kamiya K."/>
            <person name="Karasawa W."/>
            <person name="Kurita K."/>
            <person name="Katagiri S."/>
            <person name="Kikuta A."/>
            <person name="Kobayashi H."/>
            <person name="Kobayashi N."/>
            <person name="Machita K."/>
            <person name="Maehara T."/>
            <person name="Masukawa M."/>
            <person name="Mizubayashi T."/>
            <person name="Mukai Y."/>
            <person name="Nagasaki H."/>
            <person name="Nagata Y."/>
            <person name="Naito S."/>
            <person name="Nakashima M."/>
            <person name="Nakama Y."/>
            <person name="Nakamichi Y."/>
            <person name="Nakamura M."/>
            <person name="Meguro A."/>
            <person name="Negishi M."/>
            <person name="Ohta I."/>
            <person name="Ohta T."/>
            <person name="Okamoto M."/>
            <person name="Ono N."/>
            <person name="Saji S."/>
            <person name="Sakaguchi M."/>
            <person name="Sakai K."/>
            <person name="Shibata M."/>
            <person name="Shimokawa T."/>
            <person name="Song J."/>
            <person name="Takazaki Y."/>
            <person name="Terasawa K."/>
            <person name="Tsugane M."/>
            <person name="Tsuji K."/>
            <person name="Ueda S."/>
            <person name="Waki K."/>
            <person name="Yamagata H."/>
            <person name="Yamamoto M."/>
            <person name="Yamamoto S."/>
            <person name="Yamane H."/>
            <person name="Yoshiki S."/>
            <person name="Yoshihara R."/>
            <person name="Yukawa K."/>
            <person name="Zhong H."/>
            <person name="Yano M."/>
            <person name="Yuan Q."/>
            <person name="Ouyang S."/>
            <person name="Liu J."/>
            <person name="Jones K.M."/>
            <person name="Gansberger K."/>
            <person name="Moffat K."/>
            <person name="Hill J."/>
            <person name="Bera J."/>
            <person name="Fadrosh D."/>
            <person name="Jin S."/>
            <person name="Johri S."/>
            <person name="Kim M."/>
            <person name="Overton L."/>
            <person name="Reardon M."/>
            <person name="Tsitrin T."/>
            <person name="Vuong H."/>
            <person name="Weaver B."/>
            <person name="Ciecko A."/>
            <person name="Tallon L."/>
            <person name="Jackson J."/>
            <person name="Pai G."/>
            <person name="Aken S.V."/>
            <person name="Utterback T."/>
            <person name="Reidmuller S."/>
            <person name="Feldblyum T."/>
            <person name="Hsiao J."/>
            <person name="Zismann V."/>
            <person name="Iobst S."/>
            <person name="de Vazeille A.R."/>
            <person name="Buell C.R."/>
            <person name="Ying K."/>
            <person name="Li Y."/>
            <person name="Lu T."/>
            <person name="Huang Y."/>
            <person name="Zhao Q."/>
            <person name="Feng Q."/>
            <person name="Zhang L."/>
            <person name="Zhu J."/>
            <person name="Weng Q."/>
            <person name="Mu J."/>
            <person name="Lu Y."/>
            <person name="Fan D."/>
            <person name="Liu Y."/>
            <person name="Guan J."/>
            <person name="Zhang Y."/>
            <person name="Yu S."/>
            <person name="Liu X."/>
            <person name="Zhang Y."/>
            <person name="Hong G."/>
            <person name="Han B."/>
            <person name="Choisne N."/>
            <person name="Demange N."/>
            <person name="Orjeda G."/>
            <person name="Samain S."/>
            <person name="Cattolico L."/>
            <person name="Pelletier E."/>
            <person name="Couloux A."/>
            <person name="Segurens B."/>
            <person name="Wincker P."/>
            <person name="D'Hont A."/>
            <person name="Scarpelli C."/>
            <person name="Weissenbach J."/>
            <person name="Salanoubat M."/>
            <person name="Quetier F."/>
            <person name="Yu Y."/>
            <person name="Kim H.R."/>
            <person name="Rambo T."/>
            <person name="Currie J."/>
            <person name="Collura K."/>
            <person name="Luo M."/>
            <person name="Yang T."/>
            <person name="Ammiraju J.S.S."/>
            <person name="Engler F."/>
            <person name="Soderlund C."/>
            <person name="Wing R.A."/>
            <person name="Palmer L.E."/>
            <person name="de la Bastide M."/>
            <person name="Spiegel L."/>
            <person name="Nascimento L."/>
            <person name="Zutavern T."/>
            <person name="O'Shaughnessy A."/>
            <person name="Dike S."/>
            <person name="Dedhia N."/>
            <person name="Preston R."/>
            <person name="Balija V."/>
            <person name="McCombie W.R."/>
            <person name="Chow T."/>
            <person name="Chen H."/>
            <person name="Chung M."/>
            <person name="Chen C."/>
            <person name="Shaw J."/>
            <person name="Wu H."/>
            <person name="Hsiao K."/>
            <person name="Chao Y."/>
            <person name="Chu M."/>
            <person name="Cheng C."/>
            <person name="Hour A."/>
            <person name="Lee P."/>
            <person name="Lin S."/>
            <person name="Lin Y."/>
            <person name="Liou J."/>
            <person name="Liu S."/>
            <person name="Hsing Y."/>
            <person name="Raghuvanshi S."/>
            <person name="Mohanty A."/>
            <person name="Bharti A.K."/>
            <person name="Gaur A."/>
            <person name="Gupta V."/>
            <person name="Kumar D."/>
            <person name="Ravi V."/>
            <person name="Vij S."/>
            <person name="Kapur A."/>
            <person name="Khurana P."/>
            <person name="Khurana P."/>
            <person name="Khurana J.P."/>
            <person name="Tyagi A.K."/>
            <person name="Gaikwad K."/>
            <person name="Singh A."/>
            <person name="Dalal V."/>
            <person name="Srivastava S."/>
            <person name="Dixit A."/>
            <person name="Pal A.K."/>
            <person name="Ghazi I.A."/>
            <person name="Yadav M."/>
            <person name="Pandit A."/>
            <person name="Bhargava A."/>
            <person name="Sureshbabu K."/>
            <person name="Batra K."/>
            <person name="Sharma T.R."/>
            <person name="Mohapatra T."/>
            <person name="Singh N.K."/>
            <person name="Messing J."/>
            <person name="Nelson A.B."/>
            <person name="Fuks G."/>
            <person name="Kavchok S."/>
            <person name="Keizer G."/>
            <person name="Linton E."/>
            <person name="Llaca V."/>
            <person name="Song R."/>
            <person name="Tanyolac B."/>
            <person name="Young S."/>
            <person name="Ho-Il K."/>
            <person name="Hahn J.H."/>
            <person name="Sangsakoo G."/>
            <person name="Vanavichit A."/>
            <person name="de Mattos Luiz.A.T."/>
            <person name="Zimmer P.D."/>
            <person name="Malone G."/>
            <person name="Dellagostin O."/>
            <person name="de Oliveira A.C."/>
            <person name="Bevan M."/>
            <person name="Bancroft I."/>
            <person name="Minx P."/>
            <person name="Cordum H."/>
            <person name="Wilson R."/>
            <person name="Cheng Z."/>
            <person name="Jin W."/>
            <person name="Jiang J."/>
            <person name="Leong S.A."/>
            <person name="Iwama H."/>
            <person name="Gojobori T."/>
            <person name="Itoh T."/>
            <person name="Niimura Y."/>
            <person name="Fujii Y."/>
            <person name="Habara T."/>
            <person name="Sakai H."/>
            <person name="Sato Y."/>
            <person name="Wilson G."/>
            <person name="Kumar K."/>
            <person name="McCouch S."/>
            <person name="Juretic N."/>
            <person name="Hoen D."/>
            <person name="Wright S."/>
            <person name="Bruskiewich R."/>
            <person name="Bureau T."/>
            <person name="Miyao A."/>
            <person name="Hirochika H."/>
            <person name="Nishikawa T."/>
            <person name="Kadowaki K."/>
            <person name="Sugiura M."/>
            <person name="Burr B."/>
            <person name="Sasaki T."/>
        </authorList>
    </citation>
    <scope>NUCLEOTIDE SEQUENCE [LARGE SCALE GENOMIC DNA]</scope>
    <source>
        <strain evidence="7">cv. Nipponbare</strain>
    </source>
</reference>
<keyword evidence="1" id="KW-0064">Aspartyl protease</keyword>
<dbReference type="InterPro" id="IPR054722">
    <property type="entry name" value="PolX-like_BBD"/>
</dbReference>
<keyword evidence="2" id="KW-0479">Metal-binding</keyword>
<dbReference type="Pfam" id="PF00098">
    <property type="entry name" value="zf-CCHC"/>
    <property type="match status" value="1"/>
</dbReference>
<dbReference type="InterPro" id="IPR012337">
    <property type="entry name" value="RNaseH-like_sf"/>
</dbReference>
<reference evidence="7" key="2">
    <citation type="journal article" date="2008" name="Nucleic Acids Res.">
        <title>The rice annotation project database (RAP-DB): 2008 update.</title>
        <authorList>
            <consortium name="The rice annotation project (RAP)"/>
        </authorList>
    </citation>
    <scope>GENOME REANNOTATION</scope>
    <source>
        <strain evidence="7">cv. Nipponbare</strain>
    </source>
</reference>
<evidence type="ECO:0000259" key="4">
    <source>
        <dbReference type="PROSITE" id="PS50158"/>
    </source>
</evidence>
<proteinExistence type="predicted"/>
<dbReference type="InterPro" id="IPR001878">
    <property type="entry name" value="Znf_CCHC"/>
</dbReference>
<accession>Q8S5D4</accession>
<dbReference type="SUPFAM" id="SSF57756">
    <property type="entry name" value="Retrovirus zinc finger-like domains"/>
    <property type="match status" value="1"/>
</dbReference>
<feature type="domain" description="Integrase catalytic" evidence="5">
    <location>
        <begin position="502"/>
        <end position="598"/>
    </location>
</feature>
<dbReference type="GO" id="GO:0015074">
    <property type="term" value="P:DNA integration"/>
    <property type="evidence" value="ECO:0007669"/>
    <property type="project" value="InterPro"/>
</dbReference>
<dbReference type="PROSITE" id="PS50158">
    <property type="entry name" value="ZF_CCHC"/>
    <property type="match status" value="1"/>
</dbReference>
<feature type="domain" description="CCHC-type" evidence="4">
    <location>
        <begin position="328"/>
        <end position="344"/>
    </location>
</feature>
<evidence type="ECO:0000313" key="7">
    <source>
        <dbReference type="Proteomes" id="UP000000763"/>
    </source>
</evidence>
<dbReference type="Proteomes" id="UP000000763">
    <property type="component" value="Chromosome 10"/>
</dbReference>
<keyword evidence="2" id="KW-0862">Zinc</keyword>
<keyword evidence="1" id="KW-0378">Hydrolase</keyword>
<feature type="compositionally biased region" description="Basic and acidic residues" evidence="3">
    <location>
        <begin position="320"/>
        <end position="330"/>
    </location>
</feature>
<dbReference type="PANTHER" id="PTHR11439">
    <property type="entry name" value="GAG-POL-RELATED RETROTRANSPOSON"/>
    <property type="match status" value="1"/>
</dbReference>
<dbReference type="InterPro" id="IPR001584">
    <property type="entry name" value="Integrase_cat-core"/>
</dbReference>
<organism evidence="6 7">
    <name type="scientific">Oryza sativa subsp. japonica</name>
    <name type="common">Rice</name>
    <dbReference type="NCBI Taxonomy" id="39947"/>
    <lineage>
        <taxon>Eukaryota</taxon>
        <taxon>Viridiplantae</taxon>
        <taxon>Streptophyta</taxon>
        <taxon>Embryophyta</taxon>
        <taxon>Tracheophyta</taxon>
        <taxon>Spermatophyta</taxon>
        <taxon>Magnoliopsida</taxon>
        <taxon>Liliopsida</taxon>
        <taxon>Poales</taxon>
        <taxon>Poaceae</taxon>
        <taxon>BOP clade</taxon>
        <taxon>Oryzoideae</taxon>
        <taxon>Oryzeae</taxon>
        <taxon>Oryzinae</taxon>
        <taxon>Oryza</taxon>
        <taxon>Oryza sativa</taxon>
    </lineage>
</organism>
<dbReference type="GO" id="GO:0003676">
    <property type="term" value="F:nucleic acid binding"/>
    <property type="evidence" value="ECO:0007669"/>
    <property type="project" value="InterPro"/>
</dbReference>
<dbReference type="SUPFAM" id="SSF53098">
    <property type="entry name" value="Ribonuclease H-like"/>
    <property type="match status" value="1"/>
</dbReference>
<dbReference type="InterPro" id="IPR013103">
    <property type="entry name" value="RVT_2"/>
</dbReference>
<keyword evidence="2" id="KW-0863">Zinc-finger</keyword>
<evidence type="ECO:0000259" key="5">
    <source>
        <dbReference type="PROSITE" id="PS50994"/>
    </source>
</evidence>
<feature type="region of interest" description="Disordered" evidence="3">
    <location>
        <begin position="290"/>
        <end position="332"/>
    </location>
</feature>